<keyword evidence="1 3" id="KW-0378">Hydrolase</keyword>
<dbReference type="PANTHER" id="PTHR43798">
    <property type="entry name" value="MONOACYLGLYCEROL LIPASE"/>
    <property type="match status" value="1"/>
</dbReference>
<comment type="caution">
    <text evidence="3">The sequence shown here is derived from an EMBL/GenBank/DDBJ whole genome shotgun (WGS) entry which is preliminary data.</text>
</comment>
<dbReference type="GO" id="GO:0016787">
    <property type="term" value="F:hydrolase activity"/>
    <property type="evidence" value="ECO:0007669"/>
    <property type="project" value="UniProtKB-KW"/>
</dbReference>
<organism evidence="3 4">
    <name type="scientific">Streptosporangium amethystogenes subsp. fukuiense</name>
    <dbReference type="NCBI Taxonomy" id="698418"/>
    <lineage>
        <taxon>Bacteria</taxon>
        <taxon>Bacillati</taxon>
        <taxon>Actinomycetota</taxon>
        <taxon>Actinomycetes</taxon>
        <taxon>Streptosporangiales</taxon>
        <taxon>Streptosporangiaceae</taxon>
        <taxon>Streptosporangium</taxon>
    </lineage>
</organism>
<reference evidence="4" key="1">
    <citation type="journal article" date="2019" name="Int. J. Syst. Evol. Microbiol.">
        <title>The Global Catalogue of Microorganisms (GCM) 10K type strain sequencing project: providing services to taxonomists for standard genome sequencing and annotation.</title>
        <authorList>
            <consortium name="The Broad Institute Genomics Platform"/>
            <consortium name="The Broad Institute Genome Sequencing Center for Infectious Disease"/>
            <person name="Wu L."/>
            <person name="Ma J."/>
        </authorList>
    </citation>
    <scope>NUCLEOTIDE SEQUENCE [LARGE SCALE GENOMIC DNA]</scope>
    <source>
        <strain evidence="4">JCM 10083</strain>
    </source>
</reference>
<dbReference type="SUPFAM" id="SSF53474">
    <property type="entry name" value="alpha/beta-Hydrolases"/>
    <property type="match status" value="1"/>
</dbReference>
<dbReference type="InterPro" id="IPR000073">
    <property type="entry name" value="AB_hydrolase_1"/>
</dbReference>
<dbReference type="RefSeq" id="WP_343983710.1">
    <property type="nucleotide sequence ID" value="NZ_BAAAGK010000297.1"/>
</dbReference>
<dbReference type="InterPro" id="IPR000639">
    <property type="entry name" value="Epox_hydrolase-like"/>
</dbReference>
<dbReference type="InterPro" id="IPR029058">
    <property type="entry name" value="AB_hydrolase_fold"/>
</dbReference>
<keyword evidence="4" id="KW-1185">Reference proteome</keyword>
<gene>
    <name evidence="3" type="ORF">ACFQVD_15395</name>
</gene>
<dbReference type="Pfam" id="PF00561">
    <property type="entry name" value="Abhydrolase_1"/>
    <property type="match status" value="1"/>
</dbReference>
<dbReference type="Gene3D" id="3.40.50.1820">
    <property type="entry name" value="alpha/beta hydrolase"/>
    <property type="match status" value="1"/>
</dbReference>
<dbReference type="PRINTS" id="PR00111">
    <property type="entry name" value="ABHYDROLASE"/>
</dbReference>
<dbReference type="InterPro" id="IPR050266">
    <property type="entry name" value="AB_hydrolase_sf"/>
</dbReference>
<protein>
    <submittedName>
        <fullName evidence="3">Alpha/beta fold hydrolase</fullName>
    </submittedName>
</protein>
<name>A0ABW2SYS1_9ACTN</name>
<evidence type="ECO:0000259" key="2">
    <source>
        <dbReference type="Pfam" id="PF00561"/>
    </source>
</evidence>
<feature type="domain" description="AB hydrolase-1" evidence="2">
    <location>
        <begin position="28"/>
        <end position="263"/>
    </location>
</feature>
<dbReference type="EMBL" id="JBHTEE010000001">
    <property type="protein sequence ID" value="MFC7601478.1"/>
    <property type="molecule type" value="Genomic_DNA"/>
</dbReference>
<dbReference type="PANTHER" id="PTHR43798:SF31">
    <property type="entry name" value="AB HYDROLASE SUPERFAMILY PROTEIN YCLE"/>
    <property type="match status" value="1"/>
</dbReference>
<evidence type="ECO:0000256" key="1">
    <source>
        <dbReference type="ARBA" id="ARBA00022801"/>
    </source>
</evidence>
<dbReference type="PRINTS" id="PR00412">
    <property type="entry name" value="EPOXHYDRLASE"/>
</dbReference>
<accession>A0ABW2SYS1</accession>
<evidence type="ECO:0000313" key="4">
    <source>
        <dbReference type="Proteomes" id="UP001596514"/>
    </source>
</evidence>
<proteinExistence type="predicted"/>
<evidence type="ECO:0000313" key="3">
    <source>
        <dbReference type="EMBL" id="MFC7601478.1"/>
    </source>
</evidence>
<dbReference type="Proteomes" id="UP001596514">
    <property type="component" value="Unassembled WGS sequence"/>
</dbReference>
<sequence length="279" mass="30316">MIPRTISLTGQTVHLVDVPASADEHRTPLVLLHGGAVDHRMWSPQLAAFPERRVIAPDARGHGDSSDADAPYRLADDVVAVLDALDIDRAVLAGVSMGGGTAVDIALEHPDRCAALVVSGTGTSEPIFTDRWSLDAFGAWRRAETEGDAEAWIEVFMRFTHGPYRDRGDVDPAVDALIERMARDTLGHLRLDDHGAPLPPTPPTPVTRTWERANRIQVPVLALNGALDGPDHRENGRRLAGVVPHGAYLEIDGAAHYANLEGPTEYTRAIRDFLRAHEL</sequence>